<dbReference type="AlphaFoldDB" id="A0AAE4U607"/>
<gene>
    <name evidence="4" type="ORF">R3P82_01015</name>
</gene>
<dbReference type="EMBL" id="JAWLKJ010000001">
    <property type="protein sequence ID" value="MDV6297688.1"/>
    <property type="molecule type" value="Genomic_DNA"/>
</dbReference>
<comment type="similarity">
    <text evidence="1">Belongs to the AB hydrolase superfamily.</text>
</comment>
<dbReference type="GeneID" id="97417416"/>
<dbReference type="Gene3D" id="3.40.50.1820">
    <property type="entry name" value="alpha/beta hydrolase"/>
    <property type="match status" value="1"/>
</dbReference>
<dbReference type="GO" id="GO:0052689">
    <property type="term" value="F:carboxylic ester hydrolase activity"/>
    <property type="evidence" value="ECO:0007669"/>
    <property type="project" value="UniProtKB-ARBA"/>
</dbReference>
<name>A0AAE4U607_9ACTN</name>
<keyword evidence="2 4" id="KW-0378">Hydrolase</keyword>
<dbReference type="InterPro" id="IPR050261">
    <property type="entry name" value="FrsA_esterase"/>
</dbReference>
<sequence>MREDAQFSSHGVRCSAWVYRPDAPSGEPAGPAPATPAPATPAPAIVMAHGFGCIRDLRLPAYAERFRDAGFVVVVFDYRHFGASDGQPRQLLDIGRQLDDWRSALAFTRSLPGVDPDRVIAWGTSFSGGHVLTLAGTGERLAGVIAQVPHVSGPAAVRATGLAAALRLGPAIVDDLWRSLRRREPRYVRLVGRPGDTAVMTSPDADPAVNRLAADSGLRRSEFRDDVAARILARIGFYSPMRHTRRITCPTLVQIATEDAITPAATARRAAQRIPRGRYLEYPCEHFDPYVDPHFERIIADQLEFLTSVTGSVD</sequence>
<dbReference type="PANTHER" id="PTHR22946:SF9">
    <property type="entry name" value="POLYKETIDE TRANSFERASE AF380"/>
    <property type="match status" value="1"/>
</dbReference>
<comment type="caution">
    <text evidence="4">The sequence shown here is derived from an EMBL/GenBank/DDBJ whole genome shotgun (WGS) entry which is preliminary data.</text>
</comment>
<dbReference type="InterPro" id="IPR029058">
    <property type="entry name" value="AB_hydrolase_fold"/>
</dbReference>
<evidence type="ECO:0000313" key="4">
    <source>
        <dbReference type="EMBL" id="MDV6297688.1"/>
    </source>
</evidence>
<dbReference type="PANTHER" id="PTHR22946">
    <property type="entry name" value="DIENELACTONE HYDROLASE DOMAIN-CONTAINING PROTEIN-RELATED"/>
    <property type="match status" value="1"/>
</dbReference>
<evidence type="ECO:0000256" key="2">
    <source>
        <dbReference type="ARBA" id="ARBA00022801"/>
    </source>
</evidence>
<dbReference type="RefSeq" id="WP_096905434.1">
    <property type="nucleotide sequence ID" value="NZ_JAWLKJ010000001.1"/>
</dbReference>
<evidence type="ECO:0000313" key="5">
    <source>
        <dbReference type="Proteomes" id="UP001185873"/>
    </source>
</evidence>
<accession>A0AAE4U607</accession>
<proteinExistence type="inferred from homology"/>
<dbReference type="SUPFAM" id="SSF53474">
    <property type="entry name" value="alpha/beta-Hydrolases"/>
    <property type="match status" value="1"/>
</dbReference>
<dbReference type="Proteomes" id="UP001185873">
    <property type="component" value="Unassembled WGS sequence"/>
</dbReference>
<evidence type="ECO:0000256" key="1">
    <source>
        <dbReference type="ARBA" id="ARBA00008645"/>
    </source>
</evidence>
<evidence type="ECO:0000259" key="3">
    <source>
        <dbReference type="Pfam" id="PF12146"/>
    </source>
</evidence>
<protein>
    <submittedName>
        <fullName evidence="4">Alpha/beta hydrolase</fullName>
    </submittedName>
</protein>
<dbReference type="InterPro" id="IPR022742">
    <property type="entry name" value="Hydrolase_4"/>
</dbReference>
<organism evidence="4 5">
    <name type="scientific">Dietzia maris</name>
    <dbReference type="NCBI Taxonomy" id="37915"/>
    <lineage>
        <taxon>Bacteria</taxon>
        <taxon>Bacillati</taxon>
        <taxon>Actinomycetota</taxon>
        <taxon>Actinomycetes</taxon>
        <taxon>Mycobacteriales</taxon>
        <taxon>Dietziaceae</taxon>
        <taxon>Dietzia</taxon>
    </lineage>
</organism>
<feature type="domain" description="Serine aminopeptidase S33" evidence="3">
    <location>
        <begin position="41"/>
        <end position="276"/>
    </location>
</feature>
<reference evidence="4" key="1">
    <citation type="submission" date="2023-10" db="EMBL/GenBank/DDBJ databases">
        <title>Development of a sustainable strategy for remediation of hydrocarbon-contaminated territories based on the waste exchange concept.</title>
        <authorList>
            <person name="Krivoruchko A."/>
        </authorList>
    </citation>
    <scope>NUCLEOTIDE SEQUENCE</scope>
    <source>
        <strain evidence="4">IEGM 1175</strain>
    </source>
</reference>
<dbReference type="Pfam" id="PF12146">
    <property type="entry name" value="Hydrolase_4"/>
    <property type="match status" value="1"/>
</dbReference>